<accession>A0A2A6CA16</accession>
<dbReference type="EnsemblMetazoa" id="PPA01835.1">
    <property type="protein sequence ID" value="PPA01835.1"/>
    <property type="gene ID" value="WBGene00091389"/>
</dbReference>
<dbReference type="PANTHER" id="PTHR23021">
    <property type="entry name" value="SERPENTINE RECEPTOR, CLASS T"/>
    <property type="match status" value="1"/>
</dbReference>
<dbReference type="Pfam" id="PF10321">
    <property type="entry name" value="7TM_GPCR_Srt"/>
    <property type="match status" value="3"/>
</dbReference>
<name>A0A2A6CA16_PRIPA</name>
<dbReference type="OrthoDB" id="5802741at2759"/>
<dbReference type="SUPFAM" id="SSF81321">
    <property type="entry name" value="Family A G protein-coupled receptor-like"/>
    <property type="match status" value="2"/>
</dbReference>
<evidence type="ECO:0000313" key="1">
    <source>
        <dbReference type="EnsemblMetazoa" id="PPA01835.1"/>
    </source>
</evidence>
<sequence>MTSVPTVASTSYDELLNETAAENGRSPQSDIIIGVAMIVLSVICAIAYSIILVAIWRDKELIRMTSYKFMFVLGWCDVIQCFPHAVTGVFTLYQSTGTYWLAKLMGVFATPFYVGYAVLTVMLSINRFLQLAFPHLDQTLFSPKATKVWIGVALGFVVFYMIALASPWASIVYNPDWYSWDYDYTLPGSFYVQKLEMVIEVGGIFLSGGLYIGVIIMLMRTRKRFAASRNYTTEVKILIQALTITVYCSILNILWHNYQYILPLDLWTYTGLNFMWIFNSGVYPLIYFIVNSALRGKIVRATKETRTMFTHSVVNPERSKTNGTHSSTSFPSLRIHSVKLMPAAQNLPMDPSLEKSPRTPQTDLIVGIMMILIPICCSSAYAFILTSIFRDKELFKMTSYKFMFVLGCFDVTQCLPHLITGIFTLFQSTGEYWIAKVVGVFATPFYVGYCTMTIILSIQRFVQILSPHYEQRLFSPTAVWVWVGIAVLIVLSFILSLASPWASITYVPRARFSTTRKYSTEGKIIIQALTVTIYCSILNTLWHNYDKFLPLNLWTFCALNFMWILNSGVYPAVYLMVNRTLRTKLKQSTTKIDLSRITQSTMVIRGTPHPHRRALLNLNGLLDPIDALCLKGFSISKNLGSVWKITPE</sequence>
<dbReference type="AlphaFoldDB" id="A0A2A6CA16"/>
<dbReference type="InterPro" id="IPR019425">
    <property type="entry name" value="7TM_GPCR_serpentine_rcpt_Srt"/>
</dbReference>
<protein>
    <submittedName>
        <fullName evidence="1">Srt-61</fullName>
    </submittedName>
</protein>
<organism evidence="1 2">
    <name type="scientific">Pristionchus pacificus</name>
    <name type="common">Parasitic nematode worm</name>
    <dbReference type="NCBI Taxonomy" id="54126"/>
    <lineage>
        <taxon>Eukaryota</taxon>
        <taxon>Metazoa</taxon>
        <taxon>Ecdysozoa</taxon>
        <taxon>Nematoda</taxon>
        <taxon>Chromadorea</taxon>
        <taxon>Rhabditida</taxon>
        <taxon>Rhabditina</taxon>
        <taxon>Diplogasteromorpha</taxon>
        <taxon>Diplogasteroidea</taxon>
        <taxon>Neodiplogasteridae</taxon>
        <taxon>Pristionchus</taxon>
    </lineage>
</organism>
<dbReference type="PANTHER" id="PTHR23021:SF82">
    <property type="entry name" value="G PROTEIN-COUPLED RECEPTOR"/>
    <property type="match status" value="1"/>
</dbReference>
<gene>
    <name evidence="1" type="primary">WBGene00091389</name>
</gene>
<proteinExistence type="predicted"/>
<dbReference type="Gene3D" id="1.20.1070.10">
    <property type="entry name" value="Rhodopsin 7-helix transmembrane proteins"/>
    <property type="match status" value="2"/>
</dbReference>
<keyword evidence="2" id="KW-1185">Reference proteome</keyword>
<evidence type="ECO:0000313" key="2">
    <source>
        <dbReference type="Proteomes" id="UP000005239"/>
    </source>
</evidence>
<dbReference type="Proteomes" id="UP000005239">
    <property type="component" value="Unassembled WGS sequence"/>
</dbReference>
<reference evidence="1" key="2">
    <citation type="submission" date="2022-06" db="UniProtKB">
        <authorList>
            <consortium name="EnsemblMetazoa"/>
        </authorList>
    </citation>
    <scope>IDENTIFICATION</scope>
    <source>
        <strain evidence="1">PS312</strain>
    </source>
</reference>
<accession>A0A8R1U406</accession>
<dbReference type="CDD" id="cd00637">
    <property type="entry name" value="7tm_classA_rhodopsin-like"/>
    <property type="match status" value="1"/>
</dbReference>
<reference evidence="2" key="1">
    <citation type="journal article" date="2008" name="Nat. Genet.">
        <title>The Pristionchus pacificus genome provides a unique perspective on nematode lifestyle and parasitism.</title>
        <authorList>
            <person name="Dieterich C."/>
            <person name="Clifton S.W."/>
            <person name="Schuster L.N."/>
            <person name="Chinwalla A."/>
            <person name="Delehaunty K."/>
            <person name="Dinkelacker I."/>
            <person name="Fulton L."/>
            <person name="Fulton R."/>
            <person name="Godfrey J."/>
            <person name="Minx P."/>
            <person name="Mitreva M."/>
            <person name="Roeseler W."/>
            <person name="Tian H."/>
            <person name="Witte H."/>
            <person name="Yang S.P."/>
            <person name="Wilson R.K."/>
            <person name="Sommer R.J."/>
        </authorList>
    </citation>
    <scope>NUCLEOTIDE SEQUENCE [LARGE SCALE GENOMIC DNA]</scope>
    <source>
        <strain evidence="2">PS312</strain>
    </source>
</reference>